<keyword evidence="6 9" id="KW-0804">Transcription</keyword>
<dbReference type="InterPro" id="IPR014801">
    <property type="entry name" value="Mediator_Med5_fun"/>
</dbReference>
<evidence type="ECO:0000313" key="11">
    <source>
        <dbReference type="Proteomes" id="UP001213623"/>
    </source>
</evidence>
<reference evidence="10" key="1">
    <citation type="submission" date="2023-03" db="EMBL/GenBank/DDBJ databases">
        <title>Mating type loci evolution in Malassezia.</title>
        <authorList>
            <person name="Coelho M.A."/>
        </authorList>
    </citation>
    <scope>NUCLEOTIDE SEQUENCE</scope>
    <source>
        <strain evidence="10">CBS 9557</strain>
    </source>
</reference>
<protein>
    <recommendedName>
        <fullName evidence="3 9">Mediator of RNA polymerase II transcription subunit 5</fullName>
    </recommendedName>
    <alternativeName>
        <fullName evidence="8 9">Mediator complex subunit 5</fullName>
    </alternativeName>
</protein>
<evidence type="ECO:0000256" key="1">
    <source>
        <dbReference type="ARBA" id="ARBA00004123"/>
    </source>
</evidence>
<sequence>MEEAGEVLGSTALACLADELAPSEAYKRLVSTVPKLEARSLHACIADVLVRLALCARPPPPLLFAYIETMCVYRTPSMSVEDYDEQCIVVSLFSQLLVIQPADDGAVDTIARLILDAGGNAHVLEHLPIKSLTEAFKESTCHFWRAALRLVRDPKAAGAQLFTRLVHGAVRDGWPLVHDEDALEVLLHDIQDVTARMDATHSHSQGPQSDTVRHALAALQHGVTASADDLFDEEMPTTTKTMVWNSSPFSPYMTALIQAWRESEGPGRRRVLPPQAPNPEPDLVLVVYTLSRLDMDWHNKCYTALGMLRTRCAPGSPASVERDATFVFLFELVVATNLCALQELRADPCARTAQAWRHVFGGVLPPLAAFLQQYRPSTEPPWAVSDMLAAFFALYEPFQAWAALDGTATNTLQIPPLADAMRSCWSAWSLRETPSTDMDPDSLISCASLSVQAYGQSVRECLREAPKRMDDFVPQALSNASLQYALAMEIRRVIASWTTAKEDMRLIVALCRSFEAHVPFLEDMLFLYLDPHELCGALEAVLSRMYEGLWKNADELALTGRVILFLELAASLCTKALPSTGEARAFFLLDMPVPGRESLPPVMRELLDWWCNELTGGQGISDTLLAVSPPWTLYSLAPVILSQMLDAHQWTWIDTQTLHSAVSYFLQAPLRHTLPATLRWLATYTLQTHTQAYYAPHLHAHVCTCLDVLQILLLSESCCRLICTLVMPAVSPLLRSEQLATIPGTTGNDLRTSCELVEAKYVRPRAVPHTWLAPVLSRDPADYPVGHVVAMACGGVARDTTTASTWLSFMQHTSPEDTWMIKLLGTALVLGRPQEGVASPPLALAHTVLSRWDAAYASAEAIQRIAAVISMSLSLSKQLPGGSEAMQHLLYSFSGGALVKALCVDPV</sequence>
<dbReference type="Proteomes" id="UP001213623">
    <property type="component" value="Chromosome 7"/>
</dbReference>
<comment type="subunit">
    <text evidence="9">Component of the Mediator complex.</text>
</comment>
<evidence type="ECO:0000256" key="2">
    <source>
        <dbReference type="ARBA" id="ARBA00008782"/>
    </source>
</evidence>
<evidence type="ECO:0000256" key="9">
    <source>
        <dbReference type="RuleBase" id="RU364142"/>
    </source>
</evidence>
<proteinExistence type="inferred from homology"/>
<dbReference type="AlphaFoldDB" id="A0AAF0J8X5"/>
<gene>
    <name evidence="9" type="primary">MED5</name>
    <name evidence="10" type="ORF">MNAN1_003522</name>
</gene>
<dbReference type="Pfam" id="PF08689">
    <property type="entry name" value="Med5"/>
    <property type="match status" value="1"/>
</dbReference>
<dbReference type="GO" id="GO:0016592">
    <property type="term" value="C:mediator complex"/>
    <property type="evidence" value="ECO:0007669"/>
    <property type="project" value="InterPro"/>
</dbReference>
<accession>A0AAF0J8X5</accession>
<evidence type="ECO:0000256" key="5">
    <source>
        <dbReference type="ARBA" id="ARBA00023159"/>
    </source>
</evidence>
<evidence type="ECO:0000256" key="8">
    <source>
        <dbReference type="ARBA" id="ARBA00031256"/>
    </source>
</evidence>
<evidence type="ECO:0000256" key="4">
    <source>
        <dbReference type="ARBA" id="ARBA00023015"/>
    </source>
</evidence>
<comment type="subcellular location">
    <subcellularLocation>
        <location evidence="1 9">Nucleus</location>
    </subcellularLocation>
</comment>
<dbReference type="PANTHER" id="PTHR35784">
    <property type="entry name" value="MEDIATOR OF RNA POLYMERASE II TRANSCRIPTION SUBUNIT 5"/>
    <property type="match status" value="1"/>
</dbReference>
<dbReference type="GO" id="GO:0006357">
    <property type="term" value="P:regulation of transcription by RNA polymerase II"/>
    <property type="evidence" value="ECO:0007669"/>
    <property type="project" value="InterPro"/>
</dbReference>
<evidence type="ECO:0000256" key="7">
    <source>
        <dbReference type="ARBA" id="ARBA00023242"/>
    </source>
</evidence>
<dbReference type="EMBL" id="CP119898">
    <property type="protein sequence ID" value="WFD28510.1"/>
    <property type="molecule type" value="Genomic_DNA"/>
</dbReference>
<name>A0AAF0J8X5_9BASI</name>
<organism evidence="10 11">
    <name type="scientific">Malassezia nana</name>
    <dbReference type="NCBI Taxonomy" id="180528"/>
    <lineage>
        <taxon>Eukaryota</taxon>
        <taxon>Fungi</taxon>
        <taxon>Dikarya</taxon>
        <taxon>Basidiomycota</taxon>
        <taxon>Ustilaginomycotina</taxon>
        <taxon>Malasseziomycetes</taxon>
        <taxon>Malasseziales</taxon>
        <taxon>Malasseziaceae</taxon>
        <taxon>Malassezia</taxon>
    </lineage>
</organism>
<evidence type="ECO:0000256" key="3">
    <source>
        <dbReference type="ARBA" id="ARBA00020628"/>
    </source>
</evidence>
<evidence type="ECO:0000313" key="10">
    <source>
        <dbReference type="EMBL" id="WFD28510.1"/>
    </source>
</evidence>
<dbReference type="PANTHER" id="PTHR35784:SF1">
    <property type="entry name" value="MEDIATOR OF RNA POLYMERASE II TRANSCRIPTION SUBUNIT 5"/>
    <property type="match status" value="1"/>
</dbReference>
<comment type="function">
    <text evidence="9">Component of the Mediator complex, a coactivator involved in the regulated transcription of nearly all RNA polymerase II-dependent genes. Mediator functions as a bridge to convey information from gene-specific regulatory proteins to the basal RNA polymerase II transcription machinery. Mediator is recruited to promoters by direct interactions with regulatory proteins and serves as a scaffold for the assembly of a functional preinitiation complex with RNA polymerase II and the general transcription factors.</text>
</comment>
<dbReference type="GO" id="GO:0003712">
    <property type="term" value="F:transcription coregulator activity"/>
    <property type="evidence" value="ECO:0007669"/>
    <property type="project" value="InterPro"/>
</dbReference>
<keyword evidence="7 9" id="KW-0539">Nucleus</keyword>
<evidence type="ECO:0000256" key="6">
    <source>
        <dbReference type="ARBA" id="ARBA00023163"/>
    </source>
</evidence>
<keyword evidence="11" id="KW-1185">Reference proteome</keyword>
<keyword evidence="4 9" id="KW-0805">Transcription regulation</keyword>
<comment type="similarity">
    <text evidence="2 9">Belongs to the Mediator complex subunit 5 family.</text>
</comment>
<keyword evidence="5 9" id="KW-0010">Activator</keyword>